<evidence type="ECO:0000313" key="3">
    <source>
        <dbReference type="Proteomes" id="UP000242913"/>
    </source>
</evidence>
<organism evidence="2 3">
    <name type="scientific">Onchocerca flexuosa</name>
    <dbReference type="NCBI Taxonomy" id="387005"/>
    <lineage>
        <taxon>Eukaryota</taxon>
        <taxon>Metazoa</taxon>
        <taxon>Ecdysozoa</taxon>
        <taxon>Nematoda</taxon>
        <taxon>Chromadorea</taxon>
        <taxon>Rhabditida</taxon>
        <taxon>Spirurina</taxon>
        <taxon>Spiruromorpha</taxon>
        <taxon>Filarioidea</taxon>
        <taxon>Onchocercidae</taxon>
        <taxon>Onchocerca</taxon>
    </lineage>
</organism>
<feature type="transmembrane region" description="Helical" evidence="1">
    <location>
        <begin position="23"/>
        <end position="47"/>
    </location>
</feature>
<dbReference type="OrthoDB" id="5847499at2759"/>
<keyword evidence="3" id="KW-1185">Reference proteome</keyword>
<dbReference type="AlphaFoldDB" id="A0A238BR85"/>
<name>A0A238BR85_9BILA</name>
<evidence type="ECO:0000256" key="1">
    <source>
        <dbReference type="SAM" id="Phobius"/>
    </source>
</evidence>
<keyword evidence="1" id="KW-0472">Membrane</keyword>
<gene>
    <name evidence="2" type="ORF">X798_05498</name>
</gene>
<dbReference type="EMBL" id="KZ270030">
    <property type="protein sequence ID" value="OZC07504.1"/>
    <property type="molecule type" value="Genomic_DNA"/>
</dbReference>
<protein>
    <submittedName>
        <fullName evidence="2">Uncharacterized protein</fullName>
    </submittedName>
</protein>
<evidence type="ECO:0000313" key="2">
    <source>
        <dbReference type="EMBL" id="OZC07504.1"/>
    </source>
</evidence>
<keyword evidence="1" id="KW-0812">Transmembrane</keyword>
<sequence length="66" mass="7623">MIKINYNFHDKTEPPKPAQLPKIIGFCFELLIMIVFILQAIAFLTLLERHFFGGSQYHFGPNKGDI</sequence>
<dbReference type="Proteomes" id="UP000242913">
    <property type="component" value="Unassembled WGS sequence"/>
</dbReference>
<reference evidence="2 3" key="1">
    <citation type="submission" date="2015-12" db="EMBL/GenBank/DDBJ databases">
        <title>Draft genome of the nematode, Onchocerca flexuosa.</title>
        <authorList>
            <person name="Mitreva M."/>
        </authorList>
    </citation>
    <scope>NUCLEOTIDE SEQUENCE [LARGE SCALE GENOMIC DNA]</scope>
    <source>
        <strain evidence="2">Red Deer</strain>
    </source>
</reference>
<keyword evidence="1" id="KW-1133">Transmembrane helix</keyword>
<accession>A0A238BR85</accession>
<proteinExistence type="predicted"/>